<evidence type="ECO:0000256" key="3">
    <source>
        <dbReference type="ARBA" id="ARBA00022630"/>
    </source>
</evidence>
<dbReference type="GO" id="GO:0018580">
    <property type="term" value="F:nitronate monooxygenase activity"/>
    <property type="evidence" value="ECO:0007669"/>
    <property type="project" value="InterPro"/>
</dbReference>
<dbReference type="OrthoDB" id="9778912at2"/>
<dbReference type="AlphaFoldDB" id="A0A4S2DU29"/>
<gene>
    <name evidence="6" type="primary">fabK</name>
    <name evidence="6" type="ORF">E5347_00925</name>
</gene>
<dbReference type="Pfam" id="PF03060">
    <property type="entry name" value="NMO"/>
    <property type="match status" value="1"/>
</dbReference>
<dbReference type="InterPro" id="IPR017569">
    <property type="entry name" value="Enoyl_ACP_red-II_put"/>
</dbReference>
<keyword evidence="4" id="KW-0288">FMN</keyword>
<evidence type="ECO:0000256" key="2">
    <source>
        <dbReference type="ARBA" id="ARBA00013457"/>
    </source>
</evidence>
<dbReference type="PANTHER" id="PTHR32332">
    <property type="entry name" value="2-NITROPROPANE DIOXYGENASE"/>
    <property type="match status" value="1"/>
</dbReference>
<sequence length="309" mass="32596">MMDNNICNLLNIEYPIFQGAMAWVSDSSLAAAVSNAGGLGIIAGASAPASYVREEIRKVKELTDKPFGVNIMLLSENAKELADIVVEEGVKVVTTGAGNPGKYMTKWKEAGIKVIPVVASVALAKRMERAGADAIIAEGCEAGGHIGKLTTMVLLPQVVDAVSIPVIGAGGIADGRGVAAAFMLGAKGIQVGTRFLVANECTIHDNYKEAVIKANDIDTVVTGRPTGHPVQVIKNKLAREYLNLEKQNAPIEVLEELGKGGLRKAVKDGDIDGGSLMAGQISGLVSKRQSAKEIIEEMFQEFENIKKSL</sequence>
<dbReference type="CDD" id="cd04730">
    <property type="entry name" value="NPD_like"/>
    <property type="match status" value="1"/>
</dbReference>
<comment type="caution">
    <text evidence="6">The sequence shown here is derived from an EMBL/GenBank/DDBJ whole genome shotgun (WGS) entry which is preliminary data.</text>
</comment>
<comment type="function">
    <text evidence="1">Nitronate monooxygenase that uses molecular oxygen to catalyze the oxidative denitrification of alkyl nitronates. Acts on propionate 3-nitronate (P3N), the presumed physiological substrate. Probably functions in the detoxification of P3N, a metabolic poison produced by plants and fungi as a defense mechanism.</text>
</comment>
<evidence type="ECO:0000313" key="7">
    <source>
        <dbReference type="Proteomes" id="UP000306888"/>
    </source>
</evidence>
<dbReference type="InterPro" id="IPR013785">
    <property type="entry name" value="Aldolase_TIM"/>
</dbReference>
<dbReference type="Gene3D" id="3.20.20.70">
    <property type="entry name" value="Aldolase class I"/>
    <property type="match status" value="1"/>
</dbReference>
<protein>
    <recommendedName>
        <fullName evidence="2">Probable nitronate monooxygenase</fullName>
    </recommendedName>
</protein>
<evidence type="ECO:0000256" key="4">
    <source>
        <dbReference type="ARBA" id="ARBA00022643"/>
    </source>
</evidence>
<dbReference type="InterPro" id="IPR004136">
    <property type="entry name" value="NMO"/>
</dbReference>
<evidence type="ECO:0000313" key="6">
    <source>
        <dbReference type="EMBL" id="TGY44561.1"/>
    </source>
</evidence>
<keyword evidence="3" id="KW-0285">Flavoprotein</keyword>
<keyword evidence="5" id="KW-0560">Oxidoreductase</keyword>
<dbReference type="SUPFAM" id="SSF51412">
    <property type="entry name" value="Inosine monophosphate dehydrogenase (IMPDH)"/>
    <property type="match status" value="1"/>
</dbReference>
<evidence type="ECO:0000256" key="5">
    <source>
        <dbReference type="ARBA" id="ARBA00023002"/>
    </source>
</evidence>
<keyword evidence="7" id="KW-1185">Reference proteome</keyword>
<name>A0A4S2DU29_9CLOT</name>
<reference evidence="6 7" key="1">
    <citation type="submission" date="2019-04" db="EMBL/GenBank/DDBJ databases">
        <title>Microbes associate with the intestines of laboratory mice.</title>
        <authorList>
            <person name="Navarre W."/>
            <person name="Wong E."/>
            <person name="Huang K."/>
            <person name="Tropini C."/>
            <person name="Ng K."/>
            <person name="Yu B."/>
        </authorList>
    </citation>
    <scope>NUCLEOTIDE SEQUENCE [LARGE SCALE GENOMIC DNA]</scope>
    <source>
        <strain evidence="6 7">NM50_B9-20</strain>
    </source>
</reference>
<organism evidence="6 7">
    <name type="scientific">Clostridium sartagoforme</name>
    <dbReference type="NCBI Taxonomy" id="84031"/>
    <lineage>
        <taxon>Bacteria</taxon>
        <taxon>Bacillati</taxon>
        <taxon>Bacillota</taxon>
        <taxon>Clostridia</taxon>
        <taxon>Eubacteriales</taxon>
        <taxon>Clostridiaceae</taxon>
        <taxon>Clostridium</taxon>
    </lineage>
</organism>
<dbReference type="PANTHER" id="PTHR32332:SF20">
    <property type="entry name" value="2-NITROPROPANE DIOXYGENASE-LIKE PROTEIN"/>
    <property type="match status" value="1"/>
</dbReference>
<dbReference type="NCBIfam" id="TIGR03151">
    <property type="entry name" value="enACPred_II"/>
    <property type="match status" value="1"/>
</dbReference>
<accession>A0A4S2DU29</accession>
<proteinExistence type="predicted"/>
<dbReference type="EMBL" id="SRYR01000001">
    <property type="protein sequence ID" value="TGY44561.1"/>
    <property type="molecule type" value="Genomic_DNA"/>
</dbReference>
<dbReference type="Proteomes" id="UP000306888">
    <property type="component" value="Unassembled WGS sequence"/>
</dbReference>
<evidence type="ECO:0000256" key="1">
    <source>
        <dbReference type="ARBA" id="ARBA00003535"/>
    </source>
</evidence>